<evidence type="ECO:0000313" key="5">
    <source>
        <dbReference type="EMBL" id="QHX42645.1"/>
    </source>
</evidence>
<evidence type="ECO:0000256" key="1">
    <source>
        <dbReference type="ARBA" id="ARBA00022490"/>
    </source>
</evidence>
<dbReference type="NCBIfam" id="NF011230">
    <property type="entry name" value="PRK14637.1"/>
    <property type="match status" value="1"/>
</dbReference>
<dbReference type="HAMAP" id="MF_01077">
    <property type="entry name" value="RimP"/>
    <property type="match status" value="1"/>
</dbReference>
<dbReference type="Gene3D" id="3.30.300.70">
    <property type="entry name" value="RimP-like superfamily, N-terminal"/>
    <property type="match status" value="1"/>
</dbReference>
<comment type="similarity">
    <text evidence="3">Belongs to the RimP family.</text>
</comment>
<gene>
    <name evidence="3 5" type="primary">rimP</name>
    <name evidence="5" type="ORF">GWP43_03350</name>
</gene>
<accession>A0A6P1XZ56</accession>
<evidence type="ECO:0000259" key="4">
    <source>
        <dbReference type="Pfam" id="PF02576"/>
    </source>
</evidence>
<dbReference type="RefSeq" id="WP_162662699.1">
    <property type="nucleotide sequence ID" value="NZ_CP048020.1"/>
</dbReference>
<protein>
    <recommendedName>
        <fullName evidence="3">Ribosome maturation factor RimP</fullName>
    </recommendedName>
</protein>
<dbReference type="GO" id="GO:0005829">
    <property type="term" value="C:cytosol"/>
    <property type="evidence" value="ECO:0007669"/>
    <property type="project" value="TreeGrafter"/>
</dbReference>
<dbReference type="InterPro" id="IPR036847">
    <property type="entry name" value="RimP_C_sf"/>
</dbReference>
<dbReference type="EMBL" id="CP048020">
    <property type="protein sequence ID" value="QHX42645.1"/>
    <property type="molecule type" value="Genomic_DNA"/>
</dbReference>
<organism evidence="5 6">
    <name type="scientific">Treponema vincentii</name>
    <dbReference type="NCBI Taxonomy" id="69710"/>
    <lineage>
        <taxon>Bacteria</taxon>
        <taxon>Pseudomonadati</taxon>
        <taxon>Spirochaetota</taxon>
        <taxon>Spirochaetia</taxon>
        <taxon>Spirochaetales</taxon>
        <taxon>Treponemataceae</taxon>
        <taxon>Treponema</taxon>
    </lineage>
</organism>
<dbReference type="GO" id="GO:0006412">
    <property type="term" value="P:translation"/>
    <property type="evidence" value="ECO:0007669"/>
    <property type="project" value="TreeGrafter"/>
</dbReference>
<keyword evidence="1 3" id="KW-0963">Cytoplasm</keyword>
<dbReference type="InterPro" id="IPR035956">
    <property type="entry name" value="RimP_N_sf"/>
</dbReference>
<dbReference type="CDD" id="cd01734">
    <property type="entry name" value="YlxS_C"/>
    <property type="match status" value="1"/>
</dbReference>
<dbReference type="KEGG" id="trz:GWP43_03350"/>
<proteinExistence type="inferred from homology"/>
<evidence type="ECO:0000313" key="6">
    <source>
        <dbReference type="Proteomes" id="UP000464374"/>
    </source>
</evidence>
<dbReference type="InterPro" id="IPR028998">
    <property type="entry name" value="RimP_C"/>
</dbReference>
<keyword evidence="2 3" id="KW-0690">Ribosome biogenesis</keyword>
<comment type="subcellular location">
    <subcellularLocation>
        <location evidence="3">Cytoplasm</location>
    </subcellularLocation>
</comment>
<dbReference type="InterPro" id="IPR028989">
    <property type="entry name" value="RimP_N"/>
</dbReference>
<dbReference type="InterPro" id="IPR003728">
    <property type="entry name" value="Ribosome_maturation_RimP"/>
</dbReference>
<reference evidence="5 6" key="1">
    <citation type="submission" date="2020-01" db="EMBL/GenBank/DDBJ databases">
        <title>Complete genome sequence of a human oral phylogroup 1 Treponema sp. strain ATCC 700766, originally isolated from periodontitis dental plaque.</title>
        <authorList>
            <person name="Chan Y."/>
            <person name="Huo Y.-B."/>
            <person name="Yu X.-L."/>
            <person name="Zeng H."/>
            <person name="Leung W.-K."/>
            <person name="Watt R.M."/>
        </authorList>
    </citation>
    <scope>NUCLEOTIDE SEQUENCE [LARGE SCALE GENOMIC DNA]</scope>
    <source>
        <strain evidence="5 6">OMZ 804</strain>
    </source>
</reference>
<sequence length="149" mass="16666">MEYVQKETVPYFTDYEQLVTGLGYKLVDLQIVHQKTMWLVKAVIYSKDGVGIDDCSKVHRALLSRAEVLLNSQDIQMEVSSPGLNRVIKNAAEFQAFIGENIKVLEVSCPDWVEGELLAADSTGICLSISGGQRDIRYTDIKKAKLNKI</sequence>
<feature type="domain" description="Ribosome maturation factor RimP N-terminal" evidence="4">
    <location>
        <begin position="16"/>
        <end position="84"/>
    </location>
</feature>
<dbReference type="PANTHER" id="PTHR33867">
    <property type="entry name" value="RIBOSOME MATURATION FACTOR RIMP"/>
    <property type="match status" value="1"/>
</dbReference>
<dbReference type="GO" id="GO:0000028">
    <property type="term" value="P:ribosomal small subunit assembly"/>
    <property type="evidence" value="ECO:0007669"/>
    <property type="project" value="TreeGrafter"/>
</dbReference>
<dbReference type="SUPFAM" id="SSF74942">
    <property type="entry name" value="YhbC-like, C-terminal domain"/>
    <property type="match status" value="1"/>
</dbReference>
<dbReference type="Pfam" id="PF02576">
    <property type="entry name" value="RimP_N"/>
    <property type="match status" value="1"/>
</dbReference>
<dbReference type="PANTHER" id="PTHR33867:SF1">
    <property type="entry name" value="RIBOSOME MATURATION FACTOR RIMP"/>
    <property type="match status" value="1"/>
</dbReference>
<evidence type="ECO:0000256" key="2">
    <source>
        <dbReference type="ARBA" id="ARBA00022517"/>
    </source>
</evidence>
<comment type="function">
    <text evidence="3">Required for maturation of 30S ribosomal subunits.</text>
</comment>
<dbReference type="SUPFAM" id="SSF75420">
    <property type="entry name" value="YhbC-like, N-terminal domain"/>
    <property type="match status" value="1"/>
</dbReference>
<name>A0A6P1XZ56_9SPIR</name>
<dbReference type="AlphaFoldDB" id="A0A6P1XZ56"/>
<dbReference type="Proteomes" id="UP000464374">
    <property type="component" value="Chromosome"/>
</dbReference>
<evidence type="ECO:0000256" key="3">
    <source>
        <dbReference type="HAMAP-Rule" id="MF_01077"/>
    </source>
</evidence>